<feature type="domain" description="DJ-1/PfpI" evidence="1">
    <location>
        <begin position="59"/>
        <end position="192"/>
    </location>
</feature>
<dbReference type="STRING" id="2316362.A0A4Q2DM66"/>
<sequence>MLFSPQSITFAVLLIPGYQWLDIVGPIAYINTHSHAVMQMPVVPESIRAKAPVINWHYISSEGNLNPVSASAGPPHIPTANFTSCPPIDYLLVPGANSSRQISDELSSFIHDRFPTLKGVLTVCTGSVVFAQTGLLDGVHVASNKVALKYMAEMGRLDRKVKWVGDKRFVRDGKIWSAAGITSGLDLAAEFARVHFDPELVDLARNLTEYDSNPAQPDPFAPILDGVVLD</sequence>
<dbReference type="InterPro" id="IPR029062">
    <property type="entry name" value="Class_I_gatase-like"/>
</dbReference>
<dbReference type="InterPro" id="IPR052158">
    <property type="entry name" value="INH-QAR"/>
</dbReference>
<dbReference type="EMBL" id="SDEE01000150">
    <property type="protein sequence ID" value="RXW20416.1"/>
    <property type="molecule type" value="Genomic_DNA"/>
</dbReference>
<protein>
    <recommendedName>
        <fullName evidence="1">DJ-1/PfpI domain-containing protein</fullName>
    </recommendedName>
</protein>
<evidence type="ECO:0000313" key="3">
    <source>
        <dbReference type="Proteomes" id="UP000290288"/>
    </source>
</evidence>
<reference evidence="2 3" key="1">
    <citation type="submission" date="2019-01" db="EMBL/GenBank/DDBJ databases">
        <title>Draft genome sequence of Psathyrella aberdarensis IHI B618.</title>
        <authorList>
            <person name="Buettner E."/>
            <person name="Kellner H."/>
        </authorList>
    </citation>
    <scope>NUCLEOTIDE SEQUENCE [LARGE SCALE GENOMIC DNA]</scope>
    <source>
        <strain evidence="2 3">IHI B618</strain>
    </source>
</reference>
<dbReference type="AlphaFoldDB" id="A0A4Q2DM66"/>
<organism evidence="2 3">
    <name type="scientific">Candolleomyces aberdarensis</name>
    <dbReference type="NCBI Taxonomy" id="2316362"/>
    <lineage>
        <taxon>Eukaryota</taxon>
        <taxon>Fungi</taxon>
        <taxon>Dikarya</taxon>
        <taxon>Basidiomycota</taxon>
        <taxon>Agaricomycotina</taxon>
        <taxon>Agaricomycetes</taxon>
        <taxon>Agaricomycetidae</taxon>
        <taxon>Agaricales</taxon>
        <taxon>Agaricineae</taxon>
        <taxon>Psathyrellaceae</taxon>
        <taxon>Candolleomyces</taxon>
    </lineage>
</organism>
<keyword evidence="3" id="KW-1185">Reference proteome</keyword>
<name>A0A4Q2DM66_9AGAR</name>
<dbReference type="OrthoDB" id="543156at2759"/>
<dbReference type="Proteomes" id="UP000290288">
    <property type="component" value="Unassembled WGS sequence"/>
</dbReference>
<gene>
    <name evidence="2" type="ORF">EST38_g5440</name>
</gene>
<proteinExistence type="predicted"/>
<dbReference type="CDD" id="cd03139">
    <property type="entry name" value="GATase1_PfpI_2"/>
    <property type="match status" value="1"/>
</dbReference>
<dbReference type="PANTHER" id="PTHR43130">
    <property type="entry name" value="ARAC-FAMILY TRANSCRIPTIONAL REGULATOR"/>
    <property type="match status" value="1"/>
</dbReference>
<dbReference type="InterPro" id="IPR002818">
    <property type="entry name" value="DJ-1/PfpI"/>
</dbReference>
<dbReference type="PANTHER" id="PTHR43130:SF15">
    <property type="entry name" value="THIJ_PFPI FAMILY PROTEIN (AFU_ORTHOLOGUE AFUA_5G14240)"/>
    <property type="match status" value="1"/>
</dbReference>
<accession>A0A4Q2DM66</accession>
<dbReference type="SUPFAM" id="SSF52317">
    <property type="entry name" value="Class I glutamine amidotransferase-like"/>
    <property type="match status" value="1"/>
</dbReference>
<evidence type="ECO:0000313" key="2">
    <source>
        <dbReference type="EMBL" id="RXW20416.1"/>
    </source>
</evidence>
<dbReference type="Gene3D" id="3.40.50.880">
    <property type="match status" value="1"/>
</dbReference>
<dbReference type="Pfam" id="PF01965">
    <property type="entry name" value="DJ-1_PfpI"/>
    <property type="match status" value="1"/>
</dbReference>
<evidence type="ECO:0000259" key="1">
    <source>
        <dbReference type="Pfam" id="PF01965"/>
    </source>
</evidence>
<comment type="caution">
    <text evidence="2">The sequence shown here is derived from an EMBL/GenBank/DDBJ whole genome shotgun (WGS) entry which is preliminary data.</text>
</comment>